<reference evidence="3" key="1">
    <citation type="submission" date="2017-02" db="UniProtKB">
        <authorList>
            <consortium name="WormBaseParasite"/>
        </authorList>
    </citation>
    <scope>IDENTIFICATION</scope>
</reference>
<evidence type="ECO:0000256" key="1">
    <source>
        <dbReference type="SAM" id="SignalP"/>
    </source>
</evidence>
<evidence type="ECO:0000313" key="3">
    <source>
        <dbReference type="WBParaSite" id="PTRK_0001236500.1"/>
    </source>
</evidence>
<dbReference type="InterPro" id="IPR006150">
    <property type="entry name" value="Cys_repeat_1"/>
</dbReference>
<dbReference type="Proteomes" id="UP000038045">
    <property type="component" value="Unplaced"/>
</dbReference>
<dbReference type="AlphaFoldDB" id="A0A0N4ZUV2"/>
<dbReference type="SMART" id="SM00289">
    <property type="entry name" value="WR1"/>
    <property type="match status" value="7"/>
</dbReference>
<protein>
    <submittedName>
        <fullName evidence="3">CC domain-containing protein</fullName>
    </submittedName>
</protein>
<keyword evidence="1" id="KW-0732">Signal</keyword>
<feature type="chain" id="PRO_5005892466" evidence="1">
    <location>
        <begin position="22"/>
        <end position="432"/>
    </location>
</feature>
<proteinExistence type="predicted"/>
<evidence type="ECO:0000313" key="2">
    <source>
        <dbReference type="Proteomes" id="UP000038045"/>
    </source>
</evidence>
<organism evidence="2 3">
    <name type="scientific">Parastrongyloides trichosuri</name>
    <name type="common">Possum-specific nematode worm</name>
    <dbReference type="NCBI Taxonomy" id="131310"/>
    <lineage>
        <taxon>Eukaryota</taxon>
        <taxon>Metazoa</taxon>
        <taxon>Ecdysozoa</taxon>
        <taxon>Nematoda</taxon>
        <taxon>Chromadorea</taxon>
        <taxon>Rhabditida</taxon>
        <taxon>Tylenchina</taxon>
        <taxon>Panagrolaimomorpha</taxon>
        <taxon>Strongyloidoidea</taxon>
        <taxon>Strongyloididae</taxon>
        <taxon>Parastrongyloides</taxon>
    </lineage>
</organism>
<name>A0A0N4ZUV2_PARTI</name>
<dbReference type="STRING" id="131310.A0A0N4ZUV2"/>
<accession>A0A0N4ZUV2</accession>
<feature type="signal peptide" evidence="1">
    <location>
        <begin position="1"/>
        <end position="21"/>
    </location>
</feature>
<dbReference type="WBParaSite" id="PTRK_0001236500.1">
    <property type="protein sequence ID" value="PTRK_0001236500.1"/>
    <property type="gene ID" value="PTRK_0001236500"/>
</dbReference>
<dbReference type="PANTHER" id="PTHR34150">
    <property type="entry name" value="PROTEIN CBG08832-RELATED"/>
    <property type="match status" value="1"/>
</dbReference>
<dbReference type="PANTHER" id="PTHR34150:SF7">
    <property type="entry name" value="PROTEIN CBG10108"/>
    <property type="match status" value="1"/>
</dbReference>
<sequence length="432" mass="44144">MVRKYFFQTVIFLLLGQSVSSGLVCTYASCSDSNPCSTGSCNNGYCCSSSSSQAAPKVIVIPNQQSSTCNGCNSNSNQMVISYCPGGGQSSGSCNSGYCSAGYSCVNNNCCPTASAPATITIQRCPNGQASSGYCNNGGCSSGYSCNSATNQCCAIVVATFVCSDGTQAAGGCVSGQCGTGYTCKSGLCCADTTDSVKCLDGTVAIGACINGNCGAGFVCTTGNICCPAVSASVCNKGGKSVGPCVNGYCPRGMYCDDLDGVGEGNCCTTSPITCSSTENIGQCIGGICPEGHTCDTDNEWCCPTYDTVATNQVGPCIEGLDAGAQTCPDGFVCGLGNFCYATSDYKADCYASESIGLCVIVGTTRECPTDYYCSGYDDAAGTAGYCCPNPTTLRVRRRHPGRKVESFLSQVLMNDNVKADIETPTVEKLAN</sequence>
<keyword evidence="2" id="KW-1185">Reference proteome</keyword>